<comment type="caution">
    <text evidence="1">The sequence shown here is derived from an EMBL/GenBank/DDBJ whole genome shotgun (WGS) entry which is preliminary data.</text>
</comment>
<dbReference type="Proteomes" id="UP001595075">
    <property type="component" value="Unassembled WGS sequence"/>
</dbReference>
<name>A0ABR4BPN0_9HELO</name>
<gene>
    <name evidence="1" type="ORF">VTL71DRAFT_12260</name>
</gene>
<keyword evidence="2" id="KW-1185">Reference proteome</keyword>
<dbReference type="EMBL" id="JAZHXI010000048">
    <property type="protein sequence ID" value="KAL2059703.1"/>
    <property type="molecule type" value="Genomic_DNA"/>
</dbReference>
<accession>A0ABR4BPN0</accession>
<sequence length="8" mass="986">MANWVPRL</sequence>
<reference evidence="1 2" key="1">
    <citation type="journal article" date="2024" name="Commun. Biol.">
        <title>Comparative genomic analysis of thermophilic fungi reveals convergent evolutionary adaptations and gene losses.</title>
        <authorList>
            <person name="Steindorff A.S."/>
            <person name="Aguilar-Pontes M.V."/>
            <person name="Robinson A.J."/>
            <person name="Andreopoulos B."/>
            <person name="LaButti K."/>
            <person name="Kuo A."/>
            <person name="Mondo S."/>
            <person name="Riley R."/>
            <person name="Otillar R."/>
            <person name="Haridas S."/>
            <person name="Lipzen A."/>
            <person name="Grimwood J."/>
            <person name="Schmutz J."/>
            <person name="Clum A."/>
            <person name="Reid I.D."/>
            <person name="Moisan M.C."/>
            <person name="Butler G."/>
            <person name="Nguyen T.T.M."/>
            <person name="Dewar K."/>
            <person name="Conant G."/>
            <person name="Drula E."/>
            <person name="Henrissat B."/>
            <person name="Hansel C."/>
            <person name="Singer S."/>
            <person name="Hutchinson M.I."/>
            <person name="de Vries R.P."/>
            <person name="Natvig D.O."/>
            <person name="Powell A.J."/>
            <person name="Tsang A."/>
            <person name="Grigoriev I.V."/>
        </authorList>
    </citation>
    <scope>NUCLEOTIDE SEQUENCE [LARGE SCALE GENOMIC DNA]</scope>
    <source>
        <strain evidence="1 2">CBS 494.80</strain>
    </source>
</reference>
<evidence type="ECO:0000313" key="2">
    <source>
        <dbReference type="Proteomes" id="UP001595075"/>
    </source>
</evidence>
<organism evidence="1 2">
    <name type="scientific">Oculimacula yallundae</name>
    <dbReference type="NCBI Taxonomy" id="86028"/>
    <lineage>
        <taxon>Eukaryota</taxon>
        <taxon>Fungi</taxon>
        <taxon>Dikarya</taxon>
        <taxon>Ascomycota</taxon>
        <taxon>Pezizomycotina</taxon>
        <taxon>Leotiomycetes</taxon>
        <taxon>Helotiales</taxon>
        <taxon>Ploettnerulaceae</taxon>
        <taxon>Oculimacula</taxon>
    </lineage>
</organism>
<evidence type="ECO:0000313" key="1">
    <source>
        <dbReference type="EMBL" id="KAL2059703.1"/>
    </source>
</evidence>
<proteinExistence type="predicted"/>
<protein>
    <submittedName>
        <fullName evidence="1">Uncharacterized protein</fullName>
    </submittedName>
</protein>